<reference evidence="3" key="1">
    <citation type="journal article" date="2019" name="Int. J. Syst. Evol. Microbiol.">
        <title>The Global Catalogue of Microorganisms (GCM) 10K type strain sequencing project: providing services to taxonomists for standard genome sequencing and annotation.</title>
        <authorList>
            <consortium name="The Broad Institute Genomics Platform"/>
            <consortium name="The Broad Institute Genome Sequencing Center for Infectious Disease"/>
            <person name="Wu L."/>
            <person name="Ma J."/>
        </authorList>
    </citation>
    <scope>NUCLEOTIDE SEQUENCE [LARGE SCALE GENOMIC DNA]</scope>
    <source>
        <strain evidence="3">KCTC 23917</strain>
    </source>
</reference>
<accession>A0ABQ2Y0H5</accession>
<keyword evidence="1" id="KW-1133">Transmembrane helix</keyword>
<keyword evidence="3" id="KW-1185">Reference proteome</keyword>
<evidence type="ECO:0000256" key="1">
    <source>
        <dbReference type="SAM" id="Phobius"/>
    </source>
</evidence>
<feature type="transmembrane region" description="Helical" evidence="1">
    <location>
        <begin position="124"/>
        <end position="147"/>
    </location>
</feature>
<gene>
    <name evidence="2" type="ORF">GCM10010946_27420</name>
</gene>
<keyword evidence="1" id="KW-0812">Transmembrane</keyword>
<sequence length="393" mass="44093">MSTYTEQLPGNLPVLRPDLEFQSAAELGYPDKMMIIAGQRYFLADQITVSLLRLLQQPQSSYEALALAMQQQHAVDCDAISLQQQILALPGGLWADSPVRHPFWLRWHFLPSAWVSLIVRPLQFLFQIPVAVVLLGCFLISSMWLIFTHWHGHGTDWHQTQWGLALALGLSGTLLHELGHCAAAQRFGGRQQGIGIGVYWFWPVFYAEVHDAWRLTRWQRVTVDAGGLYFQAVYVLGLSLWYRNSADATVLAAIWISTTMMLNTLNPVMKFDGYWMLSDALKLPNLHQQLLTESRCWVQSLQPRSGVAAPSRKMRLSLLAFVALAGLFFGNLILFYGNMTGIQMAALTHGFALPETDWLAISGHALLLILLSVIAMMTALRLARSMVSVVKES</sequence>
<organism evidence="2 3">
    <name type="scientific">Undibacterium squillarum</name>
    <dbReference type="NCBI Taxonomy" id="1131567"/>
    <lineage>
        <taxon>Bacteria</taxon>
        <taxon>Pseudomonadati</taxon>
        <taxon>Pseudomonadota</taxon>
        <taxon>Betaproteobacteria</taxon>
        <taxon>Burkholderiales</taxon>
        <taxon>Oxalobacteraceae</taxon>
        <taxon>Undibacterium</taxon>
    </lineage>
</organism>
<evidence type="ECO:0000313" key="2">
    <source>
        <dbReference type="EMBL" id="GGX47460.1"/>
    </source>
</evidence>
<name>A0ABQ2Y0H5_9BURK</name>
<dbReference type="EMBL" id="BMYU01000007">
    <property type="protein sequence ID" value="GGX47460.1"/>
    <property type="molecule type" value="Genomic_DNA"/>
</dbReference>
<evidence type="ECO:0000313" key="3">
    <source>
        <dbReference type="Proteomes" id="UP000653343"/>
    </source>
</evidence>
<dbReference type="Proteomes" id="UP000653343">
    <property type="component" value="Unassembled WGS sequence"/>
</dbReference>
<dbReference type="RefSeq" id="WP_189357780.1">
    <property type="nucleotide sequence ID" value="NZ_BMYU01000007.1"/>
</dbReference>
<feature type="transmembrane region" description="Helical" evidence="1">
    <location>
        <begin position="318"/>
        <end position="338"/>
    </location>
</feature>
<proteinExistence type="predicted"/>
<keyword evidence="1" id="KW-0472">Membrane</keyword>
<protein>
    <recommendedName>
        <fullName evidence="4">Peptide zinc metalloprotease protein</fullName>
    </recommendedName>
</protein>
<comment type="caution">
    <text evidence="2">The sequence shown here is derived from an EMBL/GenBank/DDBJ whole genome shotgun (WGS) entry which is preliminary data.</text>
</comment>
<feature type="transmembrane region" description="Helical" evidence="1">
    <location>
        <begin position="358"/>
        <end position="383"/>
    </location>
</feature>
<evidence type="ECO:0008006" key="4">
    <source>
        <dbReference type="Google" id="ProtNLM"/>
    </source>
</evidence>